<reference evidence="2" key="1">
    <citation type="submission" date="2023-10" db="EMBL/GenBank/DDBJ databases">
        <title>Genome sequences of Mycoplasma ovipneumoniae isolated from goats.</title>
        <authorList>
            <person name="Spergser J."/>
        </authorList>
    </citation>
    <scope>NUCLEOTIDE SEQUENCE</scope>
    <source>
        <strain evidence="2">2167_2</strain>
    </source>
</reference>
<name>A0AAP5Y1C5_9BACT</name>
<evidence type="ECO:0000313" key="3">
    <source>
        <dbReference type="Proteomes" id="UP001281096"/>
    </source>
</evidence>
<accession>A0AAP5Y1C5</accession>
<dbReference type="AlphaFoldDB" id="A0AAP5Y1C5"/>
<proteinExistence type="predicted"/>
<dbReference type="Proteomes" id="UP001281096">
    <property type="component" value="Unassembled WGS sequence"/>
</dbReference>
<feature type="region of interest" description="Disordered" evidence="1">
    <location>
        <begin position="1"/>
        <end position="21"/>
    </location>
</feature>
<gene>
    <name evidence="2" type="ORF">R7V46_01215</name>
</gene>
<dbReference type="InterPro" id="IPR029063">
    <property type="entry name" value="SAM-dependent_MTases_sf"/>
</dbReference>
<evidence type="ECO:0000313" key="2">
    <source>
        <dbReference type="EMBL" id="MDW2852531.1"/>
    </source>
</evidence>
<organism evidence="2 3">
    <name type="scientific">Mesomycoplasma ovipneumoniae</name>
    <dbReference type="NCBI Taxonomy" id="29562"/>
    <lineage>
        <taxon>Bacteria</taxon>
        <taxon>Bacillati</taxon>
        <taxon>Mycoplasmatota</taxon>
        <taxon>Mycoplasmoidales</taxon>
        <taxon>Metamycoplasmataceae</taxon>
        <taxon>Mesomycoplasma</taxon>
    </lineage>
</organism>
<evidence type="ECO:0000256" key="1">
    <source>
        <dbReference type="SAM" id="MobiDB-lite"/>
    </source>
</evidence>
<protein>
    <submittedName>
        <fullName evidence="2">Uncharacterized protein</fullName>
    </submittedName>
</protein>
<dbReference type="RefSeq" id="WP_318042963.1">
    <property type="nucleotide sequence ID" value="NZ_JAWPET010000005.1"/>
</dbReference>
<sequence>MENTKDILTHTHTHREREREREQGELALQLEFYNTYLPRVDKNLSIDQIQNNYTDGIINGNILEFKVKINNLNAVLFQTIKYLSRMRIKGIPVPKNILLISFSTFSKKQAYIYNSSDFLDHIEKVYIGSASINNSDFHTDKQPKKLNLNSAADQEELIALLKEKHYTKINIDENCIVGWANKFFSENPGKTKQDFIGDNTGKTRTLGEIREPNIFAEFINPYKKDSNVRFEYLMDQLNTKIQQKNLGAFYTPRPYVIKAYELLRAAISEVPEGNDYIILDRCAGTGNLEKWLTDEELSHVIVSTYEYYEYKVLVELLGDKVRHIIPPIENDNTFQQGFVNGANALSEEYIKNETLLKYINDPKCSIIVFENPPYVEPTSLEQQKNKTAKESRESWKNYYVVQKIKEESKLKEKSKLKEESKLKGSEFNELANYFIWSAFKYYIRQSGDALIVFSPVKYFKWQNAVSRKIGGGFGFNRKHFHAGQDFVSCIWWKFEKEEFDQIEVEVFDIDTINDELIYINKAKIKKVHTWLSESVYKYKKADPQEVDPDLGLACDYNGLFTIKSGKSLRGVPRNLDDPDFIGYIQTSAFPIHYSTSGLVRAKAYNENGFWIHKNNYLVGLLAFSSAIYRTIDNDWSNNYLAKTGDGFRRFLSDLKTQARLKEFLLRNLFFVSLTHLNHIRSLEDPKNKDKIYLNELCLDNLNQSPTLTLNTLKNYKRTDEESEIENLWFRILDLASKTNNYRPDFKYGLYQIIEELNTKTLIGSAKSNKYIYDYPELNGNIEVIKQMLKKYYLEEISPILFEYEFLK</sequence>
<comment type="caution">
    <text evidence="2">The sequence shown here is derived from an EMBL/GenBank/DDBJ whole genome shotgun (WGS) entry which is preliminary data.</text>
</comment>
<dbReference type="EMBL" id="JAWPET010000005">
    <property type="protein sequence ID" value="MDW2852531.1"/>
    <property type="molecule type" value="Genomic_DNA"/>
</dbReference>
<dbReference type="SUPFAM" id="SSF53335">
    <property type="entry name" value="S-adenosyl-L-methionine-dependent methyltransferases"/>
    <property type="match status" value="1"/>
</dbReference>